<feature type="domain" description="Peptidase M1 leukotriene A4 hydrolase/aminopeptidase C-terminal" evidence="9">
    <location>
        <begin position="607"/>
        <end position="734"/>
    </location>
</feature>
<dbReference type="Proteomes" id="UP000014500">
    <property type="component" value="Unassembled WGS sequence"/>
</dbReference>
<dbReference type="SUPFAM" id="SSF55486">
    <property type="entry name" value="Metalloproteases ('zincins'), catalytic domain"/>
    <property type="match status" value="1"/>
</dbReference>
<evidence type="ECO:0000256" key="7">
    <source>
        <dbReference type="ARBA" id="ARBA00023049"/>
    </source>
</evidence>
<evidence type="ECO:0000256" key="8">
    <source>
        <dbReference type="SAM" id="Coils"/>
    </source>
</evidence>
<dbReference type="GO" id="GO:0005730">
    <property type="term" value="C:nucleolus"/>
    <property type="evidence" value="ECO:0007669"/>
    <property type="project" value="InterPro"/>
</dbReference>
<reference evidence="11" key="1">
    <citation type="submission" date="2011-05" db="EMBL/GenBank/DDBJ databases">
        <authorList>
            <person name="Richards S.R."/>
            <person name="Qu J."/>
            <person name="Jiang H."/>
            <person name="Jhangiani S.N."/>
            <person name="Agravi P."/>
            <person name="Goodspeed R."/>
            <person name="Gross S."/>
            <person name="Mandapat C."/>
            <person name="Jackson L."/>
            <person name="Mathew T."/>
            <person name="Pu L."/>
            <person name="Thornton R."/>
            <person name="Saada N."/>
            <person name="Wilczek-Boney K.B."/>
            <person name="Lee S."/>
            <person name="Kovar C."/>
            <person name="Wu Y."/>
            <person name="Scherer S.E."/>
            <person name="Worley K.C."/>
            <person name="Muzny D.M."/>
            <person name="Gibbs R."/>
        </authorList>
    </citation>
    <scope>NUCLEOTIDE SEQUENCE</scope>
    <source>
        <strain evidence="11">Brora</strain>
    </source>
</reference>
<dbReference type="InterPro" id="IPR027268">
    <property type="entry name" value="Peptidase_M4/M1_CTD_sf"/>
</dbReference>
<evidence type="ECO:0000313" key="10">
    <source>
        <dbReference type="EnsemblMetazoa" id="SMAR010636-PA"/>
    </source>
</evidence>
<dbReference type="InterPro" id="IPR038502">
    <property type="entry name" value="M1_LTA-4_hydro/amino_C_sf"/>
</dbReference>
<dbReference type="InterPro" id="IPR033577">
    <property type="entry name" value="AOPep"/>
</dbReference>
<dbReference type="AlphaFoldDB" id="T1JA77"/>
<dbReference type="PANTHER" id="PTHR46627:SF1">
    <property type="entry name" value="AMINOPEPTIDASE O"/>
    <property type="match status" value="1"/>
</dbReference>
<dbReference type="PANTHER" id="PTHR46627">
    <property type="entry name" value="AMINOPEPTIDASE O"/>
    <property type="match status" value="1"/>
</dbReference>
<evidence type="ECO:0000256" key="1">
    <source>
        <dbReference type="ARBA" id="ARBA00001947"/>
    </source>
</evidence>
<accession>T1JA77</accession>
<dbReference type="SMART" id="SM01263">
    <property type="entry name" value="Leuk-A4-hydro_C"/>
    <property type="match status" value="1"/>
</dbReference>
<dbReference type="InterPro" id="IPR042097">
    <property type="entry name" value="Aminopeptidase_N-like_N_sf"/>
</dbReference>
<dbReference type="InterPro" id="IPR014782">
    <property type="entry name" value="Peptidase_M1_dom"/>
</dbReference>
<proteinExistence type="inferred from homology"/>
<dbReference type="GO" id="GO:0070006">
    <property type="term" value="F:metalloaminopeptidase activity"/>
    <property type="evidence" value="ECO:0007669"/>
    <property type="project" value="InterPro"/>
</dbReference>
<dbReference type="EMBL" id="JH431985">
    <property type="status" value="NOT_ANNOTATED_CDS"/>
    <property type="molecule type" value="Genomic_DNA"/>
</dbReference>
<keyword evidence="4" id="KW-0479">Metal-binding</keyword>
<dbReference type="InterPro" id="IPR016024">
    <property type="entry name" value="ARM-type_fold"/>
</dbReference>
<keyword evidence="7" id="KW-0482">Metalloprotease</keyword>
<sequence length="736" mass="85889">MEQADDESDQEYNYDLPLLSNVDEILIRHYAISLSCDFNKKRLSGHVILFLDLLSREQSDDRLQFVLDCKDITIESVESLIFDNDDQLNNILHNTFIYEDSNIDLWLKLERKRIFFKLSDWKVNIWSDETDFPRVVRIAYHTNETGSSLTWTRDQDGRCCVFTQGALINNRSLVPCQEPPVAMATWQAKIETDDGVVVLMSGDDDGKVRRLDDGRICHYYCTRIVLPMSTLALAIGYWSFVDLVTQDEALSSPQVELYPDGINADKCLHESFPCHVKSDLNRTLLPCRLFAPKKHLETAKKELINKIPCYMKSCTSLLGRHPFPRLDILLTPRCFASLGLANPHLLFISQSLISGDGTMAIHIAHELCHSWFGLSIGALDWTEEWLSEGFATYMEDQVHSMAQNWCDRERLERCEIRSFLRFRLLELEMENTDQELQVLRRDNDEKKLSNGMNPLKCFSQVHYLKGFFLLRRLSLDVGERAFNLLLRDYVTKHHGCLISSKQIFQIYFDRFPRVETLSMNNIYRDWLDFPGMPKDLSTFNISSDNSIYQRVVYEVLTSVVGKWKAINRSNLKRVKKTRLQIELHQVAICHETYYIRHLIGGRNFWHNQAPYRELSLRIWLVLDGDELVLFLELILEIKRLSATTLSSLNDHFGLDKKNAHIKHRWLELVVKHDYNIAYGSLIKFLEEDQSMGIYLYGELINSNRKHQQNLAKSTFNQLRTELDQTQRKTIEKMLKC</sequence>
<keyword evidence="5" id="KW-0378">Hydrolase</keyword>
<dbReference type="Pfam" id="PF01433">
    <property type="entry name" value="Peptidase_M1"/>
    <property type="match status" value="1"/>
</dbReference>
<dbReference type="PhylomeDB" id="T1JA77"/>
<feature type="coiled-coil region" evidence="8">
    <location>
        <begin position="422"/>
        <end position="449"/>
    </location>
</feature>
<keyword evidence="3" id="KW-0645">Protease</keyword>
<keyword evidence="11" id="KW-1185">Reference proteome</keyword>
<dbReference type="Gene3D" id="1.10.390.10">
    <property type="entry name" value="Neutral Protease Domain 2"/>
    <property type="match status" value="1"/>
</dbReference>
<dbReference type="HOGENOM" id="CLU_022467_0_0_1"/>
<dbReference type="InterPro" id="IPR015211">
    <property type="entry name" value="Peptidase_M1_C"/>
</dbReference>
<dbReference type="OMA" id="FARCSQA"/>
<dbReference type="STRING" id="126957.T1JA77"/>
<comment type="cofactor">
    <cofactor evidence="1">
        <name>Zn(2+)</name>
        <dbReference type="ChEBI" id="CHEBI:29105"/>
    </cofactor>
</comment>
<organism evidence="10 11">
    <name type="scientific">Strigamia maritima</name>
    <name type="common">European centipede</name>
    <name type="synonym">Geophilus maritimus</name>
    <dbReference type="NCBI Taxonomy" id="126957"/>
    <lineage>
        <taxon>Eukaryota</taxon>
        <taxon>Metazoa</taxon>
        <taxon>Ecdysozoa</taxon>
        <taxon>Arthropoda</taxon>
        <taxon>Myriapoda</taxon>
        <taxon>Chilopoda</taxon>
        <taxon>Pleurostigmophora</taxon>
        <taxon>Geophilomorpha</taxon>
        <taxon>Linotaeniidae</taxon>
        <taxon>Strigamia</taxon>
    </lineage>
</organism>
<dbReference type="SUPFAM" id="SSF48371">
    <property type="entry name" value="ARM repeat"/>
    <property type="match status" value="1"/>
</dbReference>
<keyword evidence="8" id="KW-0175">Coiled coil</keyword>
<dbReference type="GO" id="GO:0008270">
    <property type="term" value="F:zinc ion binding"/>
    <property type="evidence" value="ECO:0007669"/>
    <property type="project" value="InterPro"/>
</dbReference>
<dbReference type="Pfam" id="PF09127">
    <property type="entry name" value="Leuk-A4-hydro_C"/>
    <property type="match status" value="1"/>
</dbReference>
<dbReference type="Gene3D" id="3.30.2010.30">
    <property type="match status" value="1"/>
</dbReference>
<evidence type="ECO:0000259" key="9">
    <source>
        <dbReference type="SMART" id="SM01263"/>
    </source>
</evidence>
<dbReference type="Gene3D" id="1.25.40.320">
    <property type="entry name" value="Peptidase M1, leukotriene A4 hydrolase/aminopeptidase C-terminal domain"/>
    <property type="match status" value="1"/>
</dbReference>
<name>T1JA77_STRMM</name>
<evidence type="ECO:0000313" key="11">
    <source>
        <dbReference type="Proteomes" id="UP000014500"/>
    </source>
</evidence>
<comment type="similarity">
    <text evidence="2">Belongs to the peptidase M1 family.</text>
</comment>
<evidence type="ECO:0000256" key="4">
    <source>
        <dbReference type="ARBA" id="ARBA00022723"/>
    </source>
</evidence>
<evidence type="ECO:0000256" key="3">
    <source>
        <dbReference type="ARBA" id="ARBA00022670"/>
    </source>
</evidence>
<dbReference type="Gene3D" id="2.60.40.1730">
    <property type="entry name" value="tricorn interacting facor f3 domain"/>
    <property type="match status" value="1"/>
</dbReference>
<dbReference type="GO" id="GO:0006508">
    <property type="term" value="P:proteolysis"/>
    <property type="evidence" value="ECO:0007669"/>
    <property type="project" value="UniProtKB-KW"/>
</dbReference>
<dbReference type="InterPro" id="IPR045357">
    <property type="entry name" value="Aminopeptidase_N-like_N"/>
</dbReference>
<protein>
    <recommendedName>
        <fullName evidence="9">Peptidase M1 leukotriene A4 hydrolase/aminopeptidase C-terminal domain-containing protein</fullName>
    </recommendedName>
</protein>
<reference evidence="10" key="2">
    <citation type="submission" date="2015-02" db="UniProtKB">
        <authorList>
            <consortium name="EnsemblMetazoa"/>
        </authorList>
    </citation>
    <scope>IDENTIFICATION</scope>
</reference>
<keyword evidence="6" id="KW-0862">Zinc</keyword>
<dbReference type="SUPFAM" id="SSF63737">
    <property type="entry name" value="Leukotriene A4 hydrolase N-terminal domain"/>
    <property type="match status" value="1"/>
</dbReference>
<evidence type="ECO:0000256" key="5">
    <source>
        <dbReference type="ARBA" id="ARBA00022801"/>
    </source>
</evidence>
<evidence type="ECO:0000256" key="6">
    <source>
        <dbReference type="ARBA" id="ARBA00022833"/>
    </source>
</evidence>
<dbReference type="Pfam" id="PF17900">
    <property type="entry name" value="Peptidase_M1_N"/>
    <property type="match status" value="1"/>
</dbReference>
<dbReference type="eggNOG" id="KOG1047">
    <property type="taxonomic scope" value="Eukaryota"/>
</dbReference>
<evidence type="ECO:0000256" key="2">
    <source>
        <dbReference type="ARBA" id="ARBA00010136"/>
    </source>
</evidence>
<dbReference type="EnsemblMetazoa" id="SMAR010636-RA">
    <property type="protein sequence ID" value="SMAR010636-PA"/>
    <property type="gene ID" value="SMAR010636"/>
</dbReference>